<sequence length="200" mass="22449">MGGSFQDAAQWTLQHGYWLMFLAMLIEGPAVTAVGAFVAALGYFNIWIVLTLSILGNLVPDAIYYAIGYWGRQKILDKYGHYAHVTKERLLWLEELSKNHAWKALAIIKLTSVLATPGLIAVGSVRMPIKKYAWICLVITAPTSLFFLILGYYFGAFYDTLSGYFKGAEYFAAAAAPTFIILYFVWKKLRKKIVAGIEKK</sequence>
<reference evidence="8 9" key="1">
    <citation type="journal article" date="2016" name="Nat. Commun.">
        <title>Thousands of microbial genomes shed light on interconnected biogeochemical processes in an aquifer system.</title>
        <authorList>
            <person name="Anantharaman K."/>
            <person name="Brown C.T."/>
            <person name="Hug L.A."/>
            <person name="Sharon I."/>
            <person name="Castelle C.J."/>
            <person name="Probst A.J."/>
            <person name="Thomas B.C."/>
            <person name="Singh A."/>
            <person name="Wilkins M.J."/>
            <person name="Karaoz U."/>
            <person name="Brodie E.L."/>
            <person name="Williams K.H."/>
            <person name="Hubbard S.S."/>
            <person name="Banfield J.F."/>
        </authorList>
    </citation>
    <scope>NUCLEOTIDE SEQUENCE [LARGE SCALE GENOMIC DNA]</scope>
</reference>
<dbReference type="InterPro" id="IPR051311">
    <property type="entry name" value="DedA_domain"/>
</dbReference>
<name>A0A1G2CHJ4_9BACT</name>
<dbReference type="Proteomes" id="UP000178880">
    <property type="component" value="Unassembled WGS sequence"/>
</dbReference>
<feature type="transmembrane region" description="Helical" evidence="6">
    <location>
        <begin position="46"/>
        <end position="67"/>
    </location>
</feature>
<organism evidence="8 9">
    <name type="scientific">Candidatus Liptonbacteria bacterium RIFCSPLOWO2_01_FULL_52_25</name>
    <dbReference type="NCBI Taxonomy" id="1798650"/>
    <lineage>
        <taxon>Bacteria</taxon>
        <taxon>Candidatus Liptoniibacteriota</taxon>
    </lineage>
</organism>
<keyword evidence="2" id="KW-1003">Cell membrane</keyword>
<evidence type="ECO:0000256" key="5">
    <source>
        <dbReference type="ARBA" id="ARBA00023136"/>
    </source>
</evidence>
<evidence type="ECO:0000256" key="1">
    <source>
        <dbReference type="ARBA" id="ARBA00004651"/>
    </source>
</evidence>
<keyword evidence="3 6" id="KW-0812">Transmembrane</keyword>
<evidence type="ECO:0000313" key="9">
    <source>
        <dbReference type="Proteomes" id="UP000178880"/>
    </source>
</evidence>
<feature type="transmembrane region" description="Helical" evidence="6">
    <location>
        <begin position="167"/>
        <end position="186"/>
    </location>
</feature>
<evidence type="ECO:0000256" key="4">
    <source>
        <dbReference type="ARBA" id="ARBA00022989"/>
    </source>
</evidence>
<feature type="transmembrane region" description="Helical" evidence="6">
    <location>
        <begin position="132"/>
        <end position="155"/>
    </location>
</feature>
<dbReference type="AlphaFoldDB" id="A0A1G2CHJ4"/>
<dbReference type="EMBL" id="MHLA01000007">
    <property type="protein sequence ID" value="OGZ00121.1"/>
    <property type="molecule type" value="Genomic_DNA"/>
</dbReference>
<evidence type="ECO:0000259" key="7">
    <source>
        <dbReference type="Pfam" id="PF09335"/>
    </source>
</evidence>
<feature type="domain" description="VTT" evidence="7">
    <location>
        <begin position="37"/>
        <end position="152"/>
    </location>
</feature>
<accession>A0A1G2CHJ4</accession>
<proteinExistence type="predicted"/>
<feature type="transmembrane region" description="Helical" evidence="6">
    <location>
        <begin position="17"/>
        <end position="39"/>
    </location>
</feature>
<dbReference type="PANTHER" id="PTHR42709">
    <property type="entry name" value="ALKALINE PHOSPHATASE LIKE PROTEIN"/>
    <property type="match status" value="1"/>
</dbReference>
<keyword evidence="5 6" id="KW-0472">Membrane</keyword>
<dbReference type="Pfam" id="PF09335">
    <property type="entry name" value="VTT_dom"/>
    <property type="match status" value="1"/>
</dbReference>
<evidence type="ECO:0000256" key="6">
    <source>
        <dbReference type="SAM" id="Phobius"/>
    </source>
</evidence>
<evidence type="ECO:0000256" key="3">
    <source>
        <dbReference type="ARBA" id="ARBA00022692"/>
    </source>
</evidence>
<comment type="caution">
    <text evidence="8">The sequence shown here is derived from an EMBL/GenBank/DDBJ whole genome shotgun (WGS) entry which is preliminary data.</text>
</comment>
<protein>
    <recommendedName>
        <fullName evidence="7">VTT domain-containing protein</fullName>
    </recommendedName>
</protein>
<evidence type="ECO:0000313" key="8">
    <source>
        <dbReference type="EMBL" id="OGZ00121.1"/>
    </source>
</evidence>
<comment type="subcellular location">
    <subcellularLocation>
        <location evidence="1">Cell membrane</location>
        <topology evidence="1">Multi-pass membrane protein</topology>
    </subcellularLocation>
</comment>
<evidence type="ECO:0000256" key="2">
    <source>
        <dbReference type="ARBA" id="ARBA00022475"/>
    </source>
</evidence>
<dbReference type="GO" id="GO:0005886">
    <property type="term" value="C:plasma membrane"/>
    <property type="evidence" value="ECO:0007669"/>
    <property type="project" value="UniProtKB-SubCell"/>
</dbReference>
<dbReference type="InterPro" id="IPR032816">
    <property type="entry name" value="VTT_dom"/>
</dbReference>
<dbReference type="STRING" id="1798650.A2945_00315"/>
<feature type="transmembrane region" description="Helical" evidence="6">
    <location>
        <begin position="101"/>
        <end position="125"/>
    </location>
</feature>
<dbReference type="PANTHER" id="PTHR42709:SF6">
    <property type="entry name" value="UNDECAPRENYL PHOSPHATE TRANSPORTER A"/>
    <property type="match status" value="1"/>
</dbReference>
<gene>
    <name evidence="8" type="ORF">A2945_00315</name>
</gene>
<keyword evidence="4 6" id="KW-1133">Transmembrane helix</keyword>